<protein>
    <submittedName>
        <fullName evidence="2">Uncharacterized protein</fullName>
    </submittedName>
</protein>
<evidence type="ECO:0000256" key="1">
    <source>
        <dbReference type="SAM" id="MobiDB-lite"/>
    </source>
</evidence>
<name>A0A7C2B845_THERO</name>
<organism evidence="2">
    <name type="scientific">Thermomicrobium roseum</name>
    <dbReference type="NCBI Taxonomy" id="500"/>
    <lineage>
        <taxon>Bacteria</taxon>
        <taxon>Pseudomonadati</taxon>
        <taxon>Thermomicrobiota</taxon>
        <taxon>Thermomicrobia</taxon>
        <taxon>Thermomicrobiales</taxon>
        <taxon>Thermomicrobiaceae</taxon>
        <taxon>Thermomicrobium</taxon>
    </lineage>
</organism>
<evidence type="ECO:0000313" key="2">
    <source>
        <dbReference type="EMBL" id="HEF66181.1"/>
    </source>
</evidence>
<feature type="compositionally biased region" description="Low complexity" evidence="1">
    <location>
        <begin position="102"/>
        <end position="117"/>
    </location>
</feature>
<sequence length="117" mass="13810">MFDDDELLWLELERVRLPSPVLARIEELAEERRRLLQALPDMLFERERALQRVAEINVELERLWDLRRRELLFVRQMLSPERPEEPTTLEEVEEQASRNEAESSPAEEPSTPSQAGS</sequence>
<dbReference type="AlphaFoldDB" id="A0A7C2B845"/>
<comment type="caution">
    <text evidence="2">The sequence shown here is derived from an EMBL/GenBank/DDBJ whole genome shotgun (WGS) entry which is preliminary data.</text>
</comment>
<reference evidence="2" key="1">
    <citation type="journal article" date="2020" name="mSystems">
        <title>Genome- and Community-Level Interaction Insights into Carbon Utilization and Element Cycling Functions of Hydrothermarchaeota in Hydrothermal Sediment.</title>
        <authorList>
            <person name="Zhou Z."/>
            <person name="Liu Y."/>
            <person name="Xu W."/>
            <person name="Pan J."/>
            <person name="Luo Z.H."/>
            <person name="Li M."/>
        </authorList>
    </citation>
    <scope>NUCLEOTIDE SEQUENCE [LARGE SCALE GENOMIC DNA]</scope>
    <source>
        <strain evidence="2">SpSt-222</strain>
    </source>
</reference>
<dbReference type="EMBL" id="DSJL01000011">
    <property type="protein sequence ID" value="HEF66181.1"/>
    <property type="molecule type" value="Genomic_DNA"/>
</dbReference>
<accession>A0A7C2B845</accession>
<feature type="region of interest" description="Disordered" evidence="1">
    <location>
        <begin position="79"/>
        <end position="117"/>
    </location>
</feature>
<proteinExistence type="predicted"/>
<gene>
    <name evidence="2" type="ORF">ENP47_11395</name>
</gene>